<dbReference type="PANTHER" id="PTHR20858">
    <property type="entry name" value="PHOSPHOMETHYLPYRIMIDINE KINASE"/>
    <property type="match status" value="1"/>
</dbReference>
<dbReference type="GO" id="GO:0008902">
    <property type="term" value="F:hydroxymethylpyrimidine kinase activity"/>
    <property type="evidence" value="ECO:0007669"/>
    <property type="project" value="TreeGrafter"/>
</dbReference>
<dbReference type="InterPro" id="IPR027574">
    <property type="entry name" value="Thiaminase_II"/>
</dbReference>
<feature type="domain" description="Pyridoxamine kinase/Phosphomethylpyrimidine kinase" evidence="2">
    <location>
        <begin position="11"/>
        <end position="274"/>
    </location>
</feature>
<dbReference type="Pfam" id="PF08543">
    <property type="entry name" value="Phos_pyr_kin"/>
    <property type="match status" value="1"/>
</dbReference>
<dbReference type="Pfam" id="PF03070">
    <property type="entry name" value="TENA_THI-4"/>
    <property type="match status" value="1"/>
</dbReference>
<comment type="caution">
    <text evidence="3">The sequence shown here is derived from an EMBL/GenBank/DDBJ whole genome shotgun (WGS) entry which is preliminary data.</text>
</comment>
<protein>
    <recommendedName>
        <fullName evidence="5">Pyridoxamine kinase/Phosphomethylpyrimidine kinase domain-containing protein</fullName>
    </recommendedName>
</protein>
<dbReference type="Gene3D" id="3.40.1190.20">
    <property type="match status" value="1"/>
</dbReference>
<dbReference type="AlphaFoldDB" id="A0A139HAW1"/>
<dbReference type="SUPFAM" id="SSF53613">
    <property type="entry name" value="Ribokinase-like"/>
    <property type="match status" value="1"/>
</dbReference>
<dbReference type="Gene3D" id="1.20.910.10">
    <property type="entry name" value="Heme oxygenase-like"/>
    <property type="match status" value="1"/>
</dbReference>
<dbReference type="FunFam" id="3.40.1190.20:FF:000034">
    <property type="entry name" value="Putative hydroxymethylpyrimidine/ phosphomethylpyrimidine kinase 2"/>
    <property type="match status" value="1"/>
</dbReference>
<gene>
    <name evidence="3" type="ORF">AC578_4269</name>
</gene>
<evidence type="ECO:0008006" key="5">
    <source>
        <dbReference type="Google" id="ProtNLM"/>
    </source>
</evidence>
<dbReference type="InterPro" id="IPR013749">
    <property type="entry name" value="PM/HMP-P_kinase-1"/>
</dbReference>
<dbReference type="InterPro" id="IPR029056">
    <property type="entry name" value="Ribokinase-like"/>
</dbReference>
<dbReference type="CDD" id="cd19367">
    <property type="entry name" value="TenA_C_ScTHI20-like"/>
    <property type="match status" value="1"/>
</dbReference>
<dbReference type="PANTHER" id="PTHR20858:SF17">
    <property type="entry name" value="HYDROXYMETHYLPYRIMIDINE_PHOSPHOMETHYLPYRIMIDINE KINASE THI20-RELATED"/>
    <property type="match status" value="1"/>
</dbReference>
<dbReference type="GO" id="GO:0009228">
    <property type="term" value="P:thiamine biosynthetic process"/>
    <property type="evidence" value="ECO:0007669"/>
    <property type="project" value="InterPro"/>
</dbReference>
<reference evidence="3 4" key="1">
    <citation type="submission" date="2015-07" db="EMBL/GenBank/DDBJ databases">
        <title>Comparative genomics of the Sigatoka disease complex on banana suggests a link between parallel evolutionary changes in Pseudocercospora fijiensis and Pseudocercospora eumusae and increased virulence on the banana host.</title>
        <authorList>
            <person name="Chang T.-C."/>
            <person name="Salvucci A."/>
            <person name="Crous P.W."/>
            <person name="Stergiopoulos I."/>
        </authorList>
    </citation>
    <scope>NUCLEOTIDE SEQUENCE [LARGE SCALE GENOMIC DNA]</scope>
    <source>
        <strain evidence="3 4">CBS 114824</strain>
    </source>
</reference>
<dbReference type="FunFam" id="1.20.910.10:FF:000003">
    <property type="entry name" value="Hydroxymethylpyrimidine/phosphomethylpyrimidine kinase THI20"/>
    <property type="match status" value="1"/>
</dbReference>
<sequence>MKRILLIGGSDSSGGAGVEADQKVVASHACYAMTATAALTAQNTQGVYDIHETPSNFVEKQIEACVEDIGVDVLKTGMLASAQTVSVVANAIRKHKIATTVIDPVMVATSGAQLLPESAVNTLCSELLPVTTVLTPNIPEANLMLKKAGKNAIDVQNIDGLKTLAAAVHALGPKTVLLKGGHLPLSSDYTVAKAEDDKKIVCNVLFAGDAIDVIEFPYQKSEKTHGTGCSLASALACNLALGHDLLHSVIAASRYVDAGIKSAVKLGRGSGPINHFHSLQVLPFPPGGFVDYLLDRKDVQPAWYDFTHHEFVEQMGAGTLDPSTFKYYMIQDYLYLIHFARANALAGYKAKNMDDIAGAATIVTHIRNETELHINECKGFGLTVEMMEKYEESQACTAYTRYVLDIGQSEDWLALQISLLPCLLGYGMIARRLKKLQDTHPPKTPNRYLTWINNYVAEDYTAAVKKGCELIEKHAFKQSPYRVEELVKIFIHATKMETGFWEMASAPEPTKDLTREFETRNTHHSHIYWILVLRSKIDATPPRSTAACWYVRGL</sequence>
<dbReference type="NCBIfam" id="TIGR04306">
    <property type="entry name" value="salvage_TenA"/>
    <property type="match status" value="1"/>
</dbReference>
<dbReference type="OrthoDB" id="10028886at2759"/>
<dbReference type="NCBIfam" id="TIGR00097">
    <property type="entry name" value="HMP-P_kinase"/>
    <property type="match status" value="1"/>
</dbReference>
<evidence type="ECO:0000313" key="4">
    <source>
        <dbReference type="Proteomes" id="UP000070133"/>
    </source>
</evidence>
<dbReference type="InterPro" id="IPR004305">
    <property type="entry name" value="Thiaminase-2/PQQC"/>
</dbReference>
<dbReference type="GO" id="GO:0050334">
    <property type="term" value="F:thiaminase activity"/>
    <property type="evidence" value="ECO:0007669"/>
    <property type="project" value="InterPro"/>
</dbReference>
<evidence type="ECO:0000313" key="3">
    <source>
        <dbReference type="EMBL" id="KXS99508.1"/>
    </source>
</evidence>
<feature type="domain" description="Thiaminase-2/PQQC" evidence="1">
    <location>
        <begin position="297"/>
        <end position="504"/>
    </location>
</feature>
<dbReference type="InterPro" id="IPR004399">
    <property type="entry name" value="HMP/HMP-P_kinase_dom"/>
</dbReference>
<accession>A0A139HAW1</accession>
<dbReference type="Proteomes" id="UP000070133">
    <property type="component" value="Unassembled WGS sequence"/>
</dbReference>
<name>A0A139HAW1_9PEZI</name>
<dbReference type="CDD" id="cd01169">
    <property type="entry name" value="HMPP_kinase"/>
    <property type="match status" value="1"/>
</dbReference>
<dbReference type="SUPFAM" id="SSF48613">
    <property type="entry name" value="Heme oxygenase-like"/>
    <property type="match status" value="1"/>
</dbReference>
<proteinExistence type="predicted"/>
<organism evidence="3 4">
    <name type="scientific">Pseudocercospora eumusae</name>
    <dbReference type="NCBI Taxonomy" id="321146"/>
    <lineage>
        <taxon>Eukaryota</taxon>
        <taxon>Fungi</taxon>
        <taxon>Dikarya</taxon>
        <taxon>Ascomycota</taxon>
        <taxon>Pezizomycotina</taxon>
        <taxon>Dothideomycetes</taxon>
        <taxon>Dothideomycetidae</taxon>
        <taxon>Mycosphaerellales</taxon>
        <taxon>Mycosphaerellaceae</taxon>
        <taxon>Pseudocercospora</taxon>
    </lineage>
</organism>
<dbReference type="InterPro" id="IPR016084">
    <property type="entry name" value="Haem_Oase-like_multi-hlx"/>
</dbReference>
<dbReference type="GO" id="GO:0008972">
    <property type="term" value="F:phosphomethylpyrimidine kinase activity"/>
    <property type="evidence" value="ECO:0007669"/>
    <property type="project" value="InterPro"/>
</dbReference>
<evidence type="ECO:0000259" key="1">
    <source>
        <dbReference type="Pfam" id="PF03070"/>
    </source>
</evidence>
<dbReference type="GO" id="GO:0005829">
    <property type="term" value="C:cytosol"/>
    <property type="evidence" value="ECO:0007669"/>
    <property type="project" value="TreeGrafter"/>
</dbReference>
<evidence type="ECO:0000259" key="2">
    <source>
        <dbReference type="Pfam" id="PF08543"/>
    </source>
</evidence>
<keyword evidence="4" id="KW-1185">Reference proteome</keyword>
<dbReference type="EMBL" id="LFZN01000090">
    <property type="protein sequence ID" value="KXS99508.1"/>
    <property type="molecule type" value="Genomic_DNA"/>
</dbReference>